<accession>A0ABQ4ENE8</accession>
<dbReference type="InterPro" id="IPR026004">
    <property type="entry name" value="Septum_form"/>
</dbReference>
<dbReference type="Proteomes" id="UP000621500">
    <property type="component" value="Unassembled WGS sequence"/>
</dbReference>
<sequence>MRRWMSALAAAGAVVLGAAGCAPPAGTDGDLTNNWAPVGEPTVFTPAAETCHSADFSETVYLSSYVPVDCTTNHRLETVHVGTFAGAASEAEKPPAPGSPQFTTAYAECDNRARGFLGADWRTGRLWLGVAVPSPQGWAAGARWFRCDMTELSNVEEDGDAVGRTASLKGALREAGPLLLGCYATTLTRTETIDRMPPAECSARHNSEFTGVWRAPATLKYPTAERDWQPFYDGCYTVAARFVGVSQSTIRFRTGVVTLPGGRDDWTSGNRGVRCYLWVSDGKFTRSLKGAGNSGLPIRTG</sequence>
<gene>
    <name evidence="3" type="ORF">Pma05_27330</name>
</gene>
<proteinExistence type="predicted"/>
<dbReference type="RefSeq" id="WP_203857734.1">
    <property type="nucleotide sequence ID" value="NZ_BAAAZQ010000004.1"/>
</dbReference>
<organism evidence="3 4">
    <name type="scientific">Plantactinospora mayteni</name>
    <dbReference type="NCBI Taxonomy" id="566021"/>
    <lineage>
        <taxon>Bacteria</taxon>
        <taxon>Bacillati</taxon>
        <taxon>Actinomycetota</taxon>
        <taxon>Actinomycetes</taxon>
        <taxon>Micromonosporales</taxon>
        <taxon>Micromonosporaceae</taxon>
        <taxon>Plantactinospora</taxon>
    </lineage>
</organism>
<dbReference type="PROSITE" id="PS51257">
    <property type="entry name" value="PROKAR_LIPOPROTEIN"/>
    <property type="match status" value="1"/>
</dbReference>
<evidence type="ECO:0000313" key="4">
    <source>
        <dbReference type="Proteomes" id="UP000621500"/>
    </source>
</evidence>
<evidence type="ECO:0000256" key="1">
    <source>
        <dbReference type="SAM" id="SignalP"/>
    </source>
</evidence>
<dbReference type="EMBL" id="BONX01000018">
    <property type="protein sequence ID" value="GIG96160.1"/>
    <property type="molecule type" value="Genomic_DNA"/>
</dbReference>
<feature type="domain" description="Septum formation-related" evidence="2">
    <location>
        <begin position="50"/>
        <end position="275"/>
    </location>
</feature>
<comment type="caution">
    <text evidence="3">The sequence shown here is derived from an EMBL/GenBank/DDBJ whole genome shotgun (WGS) entry which is preliminary data.</text>
</comment>
<protein>
    <recommendedName>
        <fullName evidence="2">Septum formation-related domain-containing protein</fullName>
    </recommendedName>
</protein>
<feature type="signal peptide" evidence="1">
    <location>
        <begin position="1"/>
        <end position="27"/>
    </location>
</feature>
<keyword evidence="4" id="KW-1185">Reference proteome</keyword>
<evidence type="ECO:0000259" key="2">
    <source>
        <dbReference type="Pfam" id="PF13845"/>
    </source>
</evidence>
<reference evidence="3 4" key="1">
    <citation type="submission" date="2021-01" db="EMBL/GenBank/DDBJ databases">
        <title>Whole genome shotgun sequence of Plantactinospora mayteni NBRC 109088.</title>
        <authorList>
            <person name="Komaki H."/>
            <person name="Tamura T."/>
        </authorList>
    </citation>
    <scope>NUCLEOTIDE SEQUENCE [LARGE SCALE GENOMIC DNA]</scope>
    <source>
        <strain evidence="3 4">NBRC 109088</strain>
    </source>
</reference>
<name>A0ABQ4ENE8_9ACTN</name>
<evidence type="ECO:0000313" key="3">
    <source>
        <dbReference type="EMBL" id="GIG96160.1"/>
    </source>
</evidence>
<dbReference type="Pfam" id="PF13845">
    <property type="entry name" value="Septum_form"/>
    <property type="match status" value="1"/>
</dbReference>
<feature type="chain" id="PRO_5045119116" description="Septum formation-related domain-containing protein" evidence="1">
    <location>
        <begin position="28"/>
        <end position="301"/>
    </location>
</feature>
<keyword evidence="1" id="KW-0732">Signal</keyword>